<dbReference type="AlphaFoldDB" id="A0AAV7U8W6"/>
<proteinExistence type="predicted"/>
<protein>
    <submittedName>
        <fullName evidence="2">Uncharacterized protein</fullName>
    </submittedName>
</protein>
<dbReference type="EMBL" id="JANPWB010000005">
    <property type="protein sequence ID" value="KAJ1185373.1"/>
    <property type="molecule type" value="Genomic_DNA"/>
</dbReference>
<reference evidence="2" key="1">
    <citation type="journal article" date="2022" name="bioRxiv">
        <title>Sequencing and chromosome-scale assembly of the giantPleurodeles waltlgenome.</title>
        <authorList>
            <person name="Brown T."/>
            <person name="Elewa A."/>
            <person name="Iarovenko S."/>
            <person name="Subramanian E."/>
            <person name="Araus A.J."/>
            <person name="Petzold A."/>
            <person name="Susuki M."/>
            <person name="Suzuki K.-i.T."/>
            <person name="Hayashi T."/>
            <person name="Toyoda A."/>
            <person name="Oliveira C."/>
            <person name="Osipova E."/>
            <person name="Leigh N.D."/>
            <person name="Simon A."/>
            <person name="Yun M.H."/>
        </authorList>
    </citation>
    <scope>NUCLEOTIDE SEQUENCE</scope>
    <source>
        <strain evidence="2">20211129_DDA</strain>
        <tissue evidence="2">Liver</tissue>
    </source>
</reference>
<keyword evidence="1" id="KW-0472">Membrane</keyword>
<accession>A0AAV7U8W6</accession>
<keyword evidence="1" id="KW-1133">Transmembrane helix</keyword>
<keyword evidence="3" id="KW-1185">Reference proteome</keyword>
<evidence type="ECO:0000313" key="2">
    <source>
        <dbReference type="EMBL" id="KAJ1185373.1"/>
    </source>
</evidence>
<feature type="transmembrane region" description="Helical" evidence="1">
    <location>
        <begin position="134"/>
        <end position="156"/>
    </location>
</feature>
<comment type="caution">
    <text evidence="2">The sequence shown here is derived from an EMBL/GenBank/DDBJ whole genome shotgun (WGS) entry which is preliminary data.</text>
</comment>
<gene>
    <name evidence="2" type="ORF">NDU88_002166</name>
</gene>
<dbReference type="Proteomes" id="UP001066276">
    <property type="component" value="Chromosome 3_1"/>
</dbReference>
<sequence>MGADAANEDDASCLKLLSTVLHLPPGHGRFLQLVPLPRGCGADADAANPLTGKLLLLVLTCRPLPSLTGAGVNSSETPGLWLASEWCDPVVASMALPSKLDVAPDTPPSSSLLVAPFLPVVMVLPVRWPDKPPLELLLGALATSFGVVLVLLRCVVQATTWSSWRLA</sequence>
<evidence type="ECO:0000313" key="3">
    <source>
        <dbReference type="Proteomes" id="UP001066276"/>
    </source>
</evidence>
<evidence type="ECO:0000256" key="1">
    <source>
        <dbReference type="SAM" id="Phobius"/>
    </source>
</evidence>
<organism evidence="2 3">
    <name type="scientific">Pleurodeles waltl</name>
    <name type="common">Iberian ribbed newt</name>
    <dbReference type="NCBI Taxonomy" id="8319"/>
    <lineage>
        <taxon>Eukaryota</taxon>
        <taxon>Metazoa</taxon>
        <taxon>Chordata</taxon>
        <taxon>Craniata</taxon>
        <taxon>Vertebrata</taxon>
        <taxon>Euteleostomi</taxon>
        <taxon>Amphibia</taxon>
        <taxon>Batrachia</taxon>
        <taxon>Caudata</taxon>
        <taxon>Salamandroidea</taxon>
        <taxon>Salamandridae</taxon>
        <taxon>Pleurodelinae</taxon>
        <taxon>Pleurodeles</taxon>
    </lineage>
</organism>
<keyword evidence="1" id="KW-0812">Transmembrane</keyword>
<name>A0AAV7U8W6_PLEWA</name>